<proteinExistence type="inferred from homology"/>
<keyword evidence="4" id="KW-1185">Reference proteome</keyword>
<dbReference type="PANTHER" id="PTHR33606:SF3">
    <property type="entry name" value="PROTEIN YCII"/>
    <property type="match status" value="1"/>
</dbReference>
<protein>
    <submittedName>
        <fullName evidence="3">YciI family protein</fullName>
    </submittedName>
</protein>
<reference evidence="3 4" key="1">
    <citation type="submission" date="2024-09" db="EMBL/GenBank/DDBJ databases">
        <authorList>
            <person name="Sun Q."/>
            <person name="Mori K."/>
        </authorList>
    </citation>
    <scope>NUCLEOTIDE SEQUENCE [LARGE SCALE GENOMIC DNA]</scope>
    <source>
        <strain evidence="3 4">CCM 7468</strain>
    </source>
</reference>
<dbReference type="InterPro" id="IPR005545">
    <property type="entry name" value="YCII"/>
</dbReference>
<dbReference type="InterPro" id="IPR011008">
    <property type="entry name" value="Dimeric_a/b-barrel"/>
</dbReference>
<dbReference type="InterPro" id="IPR051807">
    <property type="entry name" value="Sec-metab_biosynth-assoc"/>
</dbReference>
<evidence type="ECO:0000259" key="2">
    <source>
        <dbReference type="Pfam" id="PF03795"/>
    </source>
</evidence>
<dbReference type="Gene3D" id="3.30.70.1060">
    <property type="entry name" value="Dimeric alpha+beta barrel"/>
    <property type="match status" value="2"/>
</dbReference>
<dbReference type="SUPFAM" id="SSF54909">
    <property type="entry name" value="Dimeric alpha+beta barrel"/>
    <property type="match status" value="2"/>
</dbReference>
<comment type="caution">
    <text evidence="3">The sequence shown here is derived from an EMBL/GenBank/DDBJ whole genome shotgun (WGS) entry which is preliminary data.</text>
</comment>
<comment type="similarity">
    <text evidence="1">Belongs to the YciI family.</text>
</comment>
<sequence length="208" mass="22106">MTECTLVLAEAAPDAPQRIGAVRPAHLALLTPMAAAGDLLLGLPLMDAAGTYRGSILLVATSALDRYLEAEPFRREGIWQSHASHPFRIAALPWRPFPGGPAADRPTHSVAVARDGTDDQAPARRLSVRDAHLARVRPAAESGLLALGGAILDAPGGAMVGSVAITAHPDLDEARAWWAVDPYNTGGVWQDTAWHLTRFAPLPYRPLP</sequence>
<dbReference type="Proteomes" id="UP001589789">
    <property type="component" value="Unassembled WGS sequence"/>
</dbReference>
<organism evidence="3 4">
    <name type="scientific">Muricoccus vinaceus</name>
    <dbReference type="NCBI Taxonomy" id="424704"/>
    <lineage>
        <taxon>Bacteria</taxon>
        <taxon>Pseudomonadati</taxon>
        <taxon>Pseudomonadota</taxon>
        <taxon>Alphaproteobacteria</taxon>
        <taxon>Acetobacterales</taxon>
        <taxon>Roseomonadaceae</taxon>
        <taxon>Muricoccus</taxon>
    </lineage>
</organism>
<evidence type="ECO:0000256" key="1">
    <source>
        <dbReference type="ARBA" id="ARBA00007689"/>
    </source>
</evidence>
<evidence type="ECO:0000313" key="3">
    <source>
        <dbReference type="EMBL" id="MFC0386463.1"/>
    </source>
</evidence>
<accession>A0ABV6IS83</accession>
<dbReference type="PANTHER" id="PTHR33606">
    <property type="entry name" value="PROTEIN YCII"/>
    <property type="match status" value="1"/>
</dbReference>
<evidence type="ECO:0000313" key="4">
    <source>
        <dbReference type="Proteomes" id="UP001589789"/>
    </source>
</evidence>
<dbReference type="RefSeq" id="WP_377050951.1">
    <property type="nucleotide sequence ID" value="NZ_JBHLVZ010000033.1"/>
</dbReference>
<dbReference type="EMBL" id="JBHLVZ010000033">
    <property type="protein sequence ID" value="MFC0386463.1"/>
    <property type="molecule type" value="Genomic_DNA"/>
</dbReference>
<gene>
    <name evidence="3" type="ORF">ACFFIC_13055</name>
</gene>
<dbReference type="Pfam" id="PF03795">
    <property type="entry name" value="YCII"/>
    <property type="match status" value="1"/>
</dbReference>
<feature type="domain" description="YCII-related" evidence="2">
    <location>
        <begin position="120"/>
        <end position="191"/>
    </location>
</feature>
<name>A0ABV6IS83_9PROT</name>